<dbReference type="STRING" id="45607.A0A2T0FK34"/>
<dbReference type="GO" id="GO:0000324">
    <property type="term" value="C:fungal-type vacuole"/>
    <property type="evidence" value="ECO:0007669"/>
    <property type="project" value="TreeGrafter"/>
</dbReference>
<gene>
    <name evidence="9" type="ORF">B9G98_02962</name>
</gene>
<dbReference type="GO" id="GO:0005886">
    <property type="term" value="C:plasma membrane"/>
    <property type="evidence" value="ECO:0007669"/>
    <property type="project" value="TreeGrafter"/>
</dbReference>
<name>A0A2T0FK34_9ASCO</name>
<dbReference type="OrthoDB" id="1641903at2759"/>
<organism evidence="9 10">
    <name type="scientific">Wickerhamiella sorbophila</name>
    <dbReference type="NCBI Taxonomy" id="45607"/>
    <lineage>
        <taxon>Eukaryota</taxon>
        <taxon>Fungi</taxon>
        <taxon>Dikarya</taxon>
        <taxon>Ascomycota</taxon>
        <taxon>Saccharomycotina</taxon>
        <taxon>Dipodascomycetes</taxon>
        <taxon>Dipodascales</taxon>
        <taxon>Trichomonascaceae</taxon>
        <taxon>Wickerhamiella</taxon>
    </lineage>
</organism>
<keyword evidence="6 8" id="KW-0472">Membrane</keyword>
<feature type="transmembrane region" description="Helical" evidence="8">
    <location>
        <begin position="303"/>
        <end position="322"/>
    </location>
</feature>
<dbReference type="Proteomes" id="UP000238350">
    <property type="component" value="Unassembled WGS sequence"/>
</dbReference>
<evidence type="ECO:0000256" key="8">
    <source>
        <dbReference type="SAM" id="Phobius"/>
    </source>
</evidence>
<feature type="transmembrane region" description="Helical" evidence="8">
    <location>
        <begin position="149"/>
        <end position="174"/>
    </location>
</feature>
<keyword evidence="10" id="KW-1185">Reference proteome</keyword>
<keyword evidence="5 8" id="KW-1133">Transmembrane helix</keyword>
<evidence type="ECO:0000256" key="2">
    <source>
        <dbReference type="ARBA" id="ARBA00008821"/>
    </source>
</evidence>
<reference evidence="9 10" key="1">
    <citation type="submission" date="2017-04" db="EMBL/GenBank/DDBJ databases">
        <title>Genome sequencing of [Candida] sorbophila.</title>
        <authorList>
            <person name="Ahn J.O."/>
        </authorList>
    </citation>
    <scope>NUCLEOTIDE SEQUENCE [LARGE SCALE GENOMIC DNA]</scope>
    <source>
        <strain evidence="9 10">DS02</strain>
    </source>
</reference>
<proteinExistence type="inferred from homology"/>
<evidence type="ECO:0000256" key="6">
    <source>
        <dbReference type="ARBA" id="ARBA00023136"/>
    </source>
</evidence>
<evidence type="ECO:0000313" key="9">
    <source>
        <dbReference type="EMBL" id="PRT55342.1"/>
    </source>
</evidence>
<feature type="transmembrane region" description="Helical" evidence="8">
    <location>
        <begin position="272"/>
        <end position="291"/>
    </location>
</feature>
<dbReference type="RefSeq" id="XP_024665287.1">
    <property type="nucleotide sequence ID" value="XM_024809519.1"/>
</dbReference>
<dbReference type="PANTHER" id="PTHR42810">
    <property type="entry name" value="PURINE PERMEASE C1399.01C-RELATED"/>
    <property type="match status" value="1"/>
</dbReference>
<evidence type="ECO:0000256" key="3">
    <source>
        <dbReference type="ARBA" id="ARBA00022448"/>
    </source>
</evidence>
<feature type="transmembrane region" description="Helical" evidence="8">
    <location>
        <begin position="428"/>
        <end position="451"/>
    </location>
</feature>
<dbReference type="Pfam" id="PF00860">
    <property type="entry name" value="Xan_ur_permease"/>
    <property type="match status" value="1"/>
</dbReference>
<dbReference type="GeneID" id="36516710"/>
<dbReference type="NCBIfam" id="TIGR00801">
    <property type="entry name" value="ncs2"/>
    <property type="match status" value="1"/>
</dbReference>
<feature type="transmembrane region" description="Helical" evidence="8">
    <location>
        <begin position="457"/>
        <end position="476"/>
    </location>
</feature>
<evidence type="ECO:0000256" key="1">
    <source>
        <dbReference type="ARBA" id="ARBA00004141"/>
    </source>
</evidence>
<dbReference type="EMBL" id="NDIQ01000021">
    <property type="protein sequence ID" value="PRT55342.1"/>
    <property type="molecule type" value="Genomic_DNA"/>
</dbReference>
<keyword evidence="4 8" id="KW-0812">Transmembrane</keyword>
<comment type="caution">
    <text evidence="9">The sequence shown here is derived from an EMBL/GenBank/DDBJ whole genome shotgun (WGS) entry which is preliminary data.</text>
</comment>
<dbReference type="AlphaFoldDB" id="A0A2T0FK34"/>
<feature type="transmembrane region" description="Helical" evidence="8">
    <location>
        <begin position="488"/>
        <end position="507"/>
    </location>
</feature>
<comment type="subcellular location">
    <subcellularLocation>
        <location evidence="1">Membrane</location>
        <topology evidence="1">Multi-pass membrane protein</topology>
    </subcellularLocation>
</comment>
<feature type="transmembrane region" description="Helical" evidence="8">
    <location>
        <begin position="194"/>
        <end position="212"/>
    </location>
</feature>
<evidence type="ECO:0000256" key="7">
    <source>
        <dbReference type="SAM" id="MobiDB-lite"/>
    </source>
</evidence>
<sequence>MEPFESPDSTTEGSLPPPASVREKKWKEKKYEKCNAVFRAFTTRDGLIGDVDYGYLFKPNLPFTKLNQTQPPFFGVYEKMPILLACLLGLQHALAMMAGLIAPVINFCLIANLTTQDKEYLISATFITGSILSLVQIKRIKIPYTNYFIGTGTVSVLGVTFSTVPVFASSLPIMYKNGFCPVAEDGTYLPCPDAYGAFLGTGALCALIELLMAFTPKRILLKVFPPIVNGVVVLLIGISLVPNGMNQWAGGTGCKGEGLLCPSADAPHPHPWGSGQFIGLGFSVFVTIIICEKWGPPFLKSCAVIAGLLVGCIIAAACGYFTHEQIDAAPSGQFLWLRTFKLTLYGPIVLPTLAVYVVSVMESIGDITATCEVSRLPVQGPEFDSRVQGGILASALASIVGCLMTMCPMGSFAQNNGVIAMTQCAARYTGYFACMWLFIMGVVGKFSASVAAIPDPVIGGMTTFLFTSVAVSGLSLISKSKFTRRDRIVLTVSLMWGLASVMVPDWFEGVFTYKGDNSGTKGFIDAIIIVVQTPYAIGGLVAMIANLVFPEMEDDVTGGKKDAFDNAASSLGAISVRSEFESVSLSRKNV</sequence>
<feature type="transmembrane region" description="Helical" evidence="8">
    <location>
        <begin position="82"/>
        <end position="114"/>
    </location>
</feature>
<dbReference type="GO" id="GO:0042907">
    <property type="term" value="F:xanthine transmembrane transporter activity"/>
    <property type="evidence" value="ECO:0007669"/>
    <property type="project" value="TreeGrafter"/>
</dbReference>
<feature type="transmembrane region" description="Helical" evidence="8">
    <location>
        <begin position="527"/>
        <end position="549"/>
    </location>
</feature>
<accession>A0A2T0FK34</accession>
<feature type="transmembrane region" description="Helical" evidence="8">
    <location>
        <begin position="219"/>
        <end position="241"/>
    </location>
</feature>
<comment type="similarity">
    <text evidence="2">Belongs to the nucleobase:cation symporter-2 (NCS2) (TC 2.A.40) family.</text>
</comment>
<evidence type="ECO:0000313" key="10">
    <source>
        <dbReference type="Proteomes" id="UP000238350"/>
    </source>
</evidence>
<keyword evidence="3" id="KW-0813">Transport</keyword>
<dbReference type="InterPro" id="IPR006043">
    <property type="entry name" value="NCS2"/>
</dbReference>
<evidence type="ECO:0000256" key="5">
    <source>
        <dbReference type="ARBA" id="ARBA00022989"/>
    </source>
</evidence>
<feature type="region of interest" description="Disordered" evidence="7">
    <location>
        <begin position="1"/>
        <end position="23"/>
    </location>
</feature>
<dbReference type="PANTHER" id="PTHR42810:SF2">
    <property type="entry name" value="PURINE PERMEASE C1399.01C-RELATED"/>
    <property type="match status" value="1"/>
</dbReference>
<evidence type="ECO:0000256" key="4">
    <source>
        <dbReference type="ARBA" id="ARBA00022692"/>
    </source>
</evidence>
<protein>
    <submittedName>
        <fullName evidence="9">Uric acid-xanthine permease</fullName>
    </submittedName>
</protein>
<dbReference type="InterPro" id="IPR006042">
    <property type="entry name" value="Xan_ur_permease"/>
</dbReference>